<evidence type="ECO:0000256" key="5">
    <source>
        <dbReference type="ARBA" id="ARBA00022692"/>
    </source>
</evidence>
<feature type="transmembrane region" description="Helical" evidence="8">
    <location>
        <begin position="154"/>
        <end position="172"/>
    </location>
</feature>
<dbReference type="EMBL" id="RQVS01000013">
    <property type="protein sequence ID" value="RRJ86034.1"/>
    <property type="molecule type" value="Genomic_DNA"/>
</dbReference>
<comment type="similarity">
    <text evidence="2">Belongs to the major facilitator superfamily.</text>
</comment>
<dbReference type="PANTHER" id="PTHR43271:SF1">
    <property type="entry name" value="INNER MEMBRANE TRANSPORT PROTEIN YNFM"/>
    <property type="match status" value="1"/>
</dbReference>
<reference evidence="10 11" key="1">
    <citation type="submission" date="2018-11" db="EMBL/GenBank/DDBJ databases">
        <title>YIM 102482-1 draft genome.</title>
        <authorList>
            <person name="Li G."/>
            <person name="Jiang Y."/>
        </authorList>
    </citation>
    <scope>NUCLEOTIDE SEQUENCE [LARGE SCALE GENOMIC DNA]</scope>
    <source>
        <strain evidence="10 11">YIM 102482-1</strain>
    </source>
</reference>
<organism evidence="10 11">
    <name type="scientific">Gulosibacter macacae</name>
    <dbReference type="NCBI Taxonomy" id="2488791"/>
    <lineage>
        <taxon>Bacteria</taxon>
        <taxon>Bacillati</taxon>
        <taxon>Actinomycetota</taxon>
        <taxon>Actinomycetes</taxon>
        <taxon>Micrococcales</taxon>
        <taxon>Microbacteriaceae</taxon>
        <taxon>Gulosibacter</taxon>
    </lineage>
</organism>
<keyword evidence="11" id="KW-1185">Reference proteome</keyword>
<evidence type="ECO:0000259" key="9">
    <source>
        <dbReference type="PROSITE" id="PS50850"/>
    </source>
</evidence>
<evidence type="ECO:0000313" key="11">
    <source>
        <dbReference type="Proteomes" id="UP000274391"/>
    </source>
</evidence>
<feature type="transmembrane region" description="Helical" evidence="8">
    <location>
        <begin position="240"/>
        <end position="261"/>
    </location>
</feature>
<dbReference type="PROSITE" id="PS50850">
    <property type="entry name" value="MFS"/>
    <property type="match status" value="1"/>
</dbReference>
<keyword evidence="5 8" id="KW-0812">Transmembrane</keyword>
<gene>
    <name evidence="10" type="ORF">EG850_10595</name>
</gene>
<comment type="caution">
    <text evidence="10">The sequence shown here is derived from an EMBL/GenBank/DDBJ whole genome shotgun (WGS) entry which is preliminary data.</text>
</comment>
<dbReference type="AlphaFoldDB" id="A0A3P3VU98"/>
<evidence type="ECO:0000256" key="3">
    <source>
        <dbReference type="ARBA" id="ARBA00022448"/>
    </source>
</evidence>
<keyword evidence="3" id="KW-0813">Transport</keyword>
<keyword evidence="6 8" id="KW-1133">Transmembrane helix</keyword>
<evidence type="ECO:0000256" key="8">
    <source>
        <dbReference type="SAM" id="Phobius"/>
    </source>
</evidence>
<sequence length="396" mass="41517">MLLAGISAFAQLYAPQAVLPQIADYFQVTTAESSLMVSMGTFGLAIATIPWSLVADRIGRKRTISIAVIAATILGIVVTLMPTFELALAARFAEGLALGGVPAVAMAYINEEIHKLDAAAAVGTFIAGNTVGGLSGRLISGPVGEFTGSWQTGFIAIAGMSILTASLFMVLAPKPQGFIPAGALGGTIGDAIRETASNSARHMRDPVLLVLYLQPFLLMGGFVALYNYLGYHLTDEPLLLPVWVSSFVFLAYLAGTVSSPIAGRIAGKYGRKVVMLICDAISLVGLAIMLIPTLWAVVLGLIIFTGAFFGSHSTASGWAGAHPRFGRSQSTAIYNLAYYIGSSILGFVGGFFFQSLGWNGLIAMVASVVIIASLVALIVLPQKHKPDPKPFGRMAN</sequence>
<dbReference type="GO" id="GO:0022857">
    <property type="term" value="F:transmembrane transporter activity"/>
    <property type="evidence" value="ECO:0007669"/>
    <property type="project" value="InterPro"/>
</dbReference>
<keyword evidence="4" id="KW-1003">Cell membrane</keyword>
<feature type="transmembrane region" description="Helical" evidence="8">
    <location>
        <begin position="333"/>
        <end position="354"/>
    </location>
</feature>
<dbReference type="Pfam" id="PF07690">
    <property type="entry name" value="MFS_1"/>
    <property type="match status" value="1"/>
</dbReference>
<dbReference type="InterPro" id="IPR011701">
    <property type="entry name" value="MFS"/>
</dbReference>
<dbReference type="Proteomes" id="UP000274391">
    <property type="component" value="Unassembled WGS sequence"/>
</dbReference>
<dbReference type="InterPro" id="IPR020846">
    <property type="entry name" value="MFS_dom"/>
</dbReference>
<evidence type="ECO:0000313" key="10">
    <source>
        <dbReference type="EMBL" id="RRJ86034.1"/>
    </source>
</evidence>
<dbReference type="Gene3D" id="1.20.1250.20">
    <property type="entry name" value="MFS general substrate transporter like domains"/>
    <property type="match status" value="2"/>
</dbReference>
<evidence type="ECO:0000256" key="1">
    <source>
        <dbReference type="ARBA" id="ARBA00004651"/>
    </source>
</evidence>
<evidence type="ECO:0000256" key="2">
    <source>
        <dbReference type="ARBA" id="ARBA00008335"/>
    </source>
</evidence>
<feature type="transmembrane region" description="Helical" evidence="8">
    <location>
        <begin position="116"/>
        <end position="134"/>
    </location>
</feature>
<dbReference type="SUPFAM" id="SSF103473">
    <property type="entry name" value="MFS general substrate transporter"/>
    <property type="match status" value="1"/>
</dbReference>
<evidence type="ECO:0000256" key="6">
    <source>
        <dbReference type="ARBA" id="ARBA00022989"/>
    </source>
</evidence>
<feature type="transmembrane region" description="Helical" evidence="8">
    <location>
        <begin position="36"/>
        <end position="54"/>
    </location>
</feature>
<feature type="transmembrane region" description="Helical" evidence="8">
    <location>
        <begin position="207"/>
        <end position="228"/>
    </location>
</feature>
<name>A0A3P3VU98_9MICO</name>
<dbReference type="OrthoDB" id="63984at2"/>
<feature type="transmembrane region" description="Helical" evidence="8">
    <location>
        <begin position="360"/>
        <end position="380"/>
    </location>
</feature>
<feature type="transmembrane region" description="Helical" evidence="8">
    <location>
        <begin position="90"/>
        <end position="109"/>
    </location>
</feature>
<feature type="domain" description="Major facilitator superfamily (MFS) profile" evidence="9">
    <location>
        <begin position="1"/>
        <end position="384"/>
    </location>
</feature>
<accession>A0A3P3VU98</accession>
<dbReference type="GO" id="GO:0005886">
    <property type="term" value="C:plasma membrane"/>
    <property type="evidence" value="ECO:0007669"/>
    <property type="project" value="UniProtKB-SubCell"/>
</dbReference>
<dbReference type="CDD" id="cd17324">
    <property type="entry name" value="MFS_NepI_like"/>
    <property type="match status" value="1"/>
</dbReference>
<protein>
    <submittedName>
        <fullName evidence="10">MFS transporter</fullName>
    </submittedName>
</protein>
<keyword evidence="7 8" id="KW-0472">Membrane</keyword>
<evidence type="ECO:0000256" key="7">
    <source>
        <dbReference type="ARBA" id="ARBA00023136"/>
    </source>
</evidence>
<evidence type="ECO:0000256" key="4">
    <source>
        <dbReference type="ARBA" id="ARBA00022475"/>
    </source>
</evidence>
<comment type="subcellular location">
    <subcellularLocation>
        <location evidence="1">Cell membrane</location>
        <topology evidence="1">Multi-pass membrane protein</topology>
    </subcellularLocation>
</comment>
<dbReference type="InterPro" id="IPR036259">
    <property type="entry name" value="MFS_trans_sf"/>
</dbReference>
<dbReference type="PANTHER" id="PTHR43271">
    <property type="entry name" value="BLL2771 PROTEIN"/>
    <property type="match status" value="1"/>
</dbReference>
<feature type="transmembrane region" description="Helical" evidence="8">
    <location>
        <begin position="66"/>
        <end position="84"/>
    </location>
</feature>
<proteinExistence type="inferred from homology"/>